<dbReference type="AlphaFoldDB" id="A0A0P7AV77"/>
<evidence type="ECO:0000313" key="1">
    <source>
        <dbReference type="EMBL" id="KPM32483.1"/>
    </source>
</evidence>
<accession>A0A0P7AV77</accession>
<reference evidence="1 2" key="1">
    <citation type="submission" date="2015-09" db="EMBL/GenBank/DDBJ databases">
        <title>Genome sequence of the marine flavobacterium Croceitalea dokdonensis DOKDO 023 that contains proton- and sodium-pumping rhodopsins.</title>
        <authorList>
            <person name="Kwon S.-K."/>
            <person name="Lee H.K."/>
            <person name="Kwak M.-J."/>
            <person name="Kim J.F."/>
        </authorList>
    </citation>
    <scope>NUCLEOTIDE SEQUENCE [LARGE SCALE GENOMIC DNA]</scope>
    <source>
        <strain evidence="1 2">DOKDO 023</strain>
    </source>
</reference>
<name>A0A0P7AV77_9FLAO</name>
<keyword evidence="2" id="KW-1185">Reference proteome</keyword>
<proteinExistence type="predicted"/>
<comment type="caution">
    <text evidence="1">The sequence shown here is derived from an EMBL/GenBank/DDBJ whole genome shotgun (WGS) entry which is preliminary data.</text>
</comment>
<protein>
    <submittedName>
        <fullName evidence="1">Uncharacterized protein</fullName>
    </submittedName>
</protein>
<sequence>MVFDGDKELKMGWGAVLGTATPRLSSVLLLMQADATHRRIKPKNNLISYLNLG</sequence>
<dbReference type="Proteomes" id="UP000050280">
    <property type="component" value="Unassembled WGS sequence"/>
</dbReference>
<organism evidence="1 2">
    <name type="scientific">Croceitalea dokdonensis DOKDO 023</name>
    <dbReference type="NCBI Taxonomy" id="1300341"/>
    <lineage>
        <taxon>Bacteria</taxon>
        <taxon>Pseudomonadati</taxon>
        <taxon>Bacteroidota</taxon>
        <taxon>Flavobacteriia</taxon>
        <taxon>Flavobacteriales</taxon>
        <taxon>Flavobacteriaceae</taxon>
        <taxon>Croceitalea</taxon>
    </lineage>
</organism>
<dbReference type="EMBL" id="LDJX01000002">
    <property type="protein sequence ID" value="KPM32483.1"/>
    <property type="molecule type" value="Genomic_DNA"/>
</dbReference>
<evidence type="ECO:0000313" key="2">
    <source>
        <dbReference type="Proteomes" id="UP000050280"/>
    </source>
</evidence>
<gene>
    <name evidence="1" type="ORF">I595_901</name>
</gene>